<evidence type="ECO:0000313" key="3">
    <source>
        <dbReference type="Proteomes" id="UP001165121"/>
    </source>
</evidence>
<keyword evidence="3" id="KW-1185">Reference proteome</keyword>
<dbReference type="AlphaFoldDB" id="A0A9W6YD23"/>
<feature type="region of interest" description="Disordered" evidence="1">
    <location>
        <begin position="244"/>
        <end position="307"/>
    </location>
</feature>
<feature type="compositionally biased region" description="Basic and acidic residues" evidence="1">
    <location>
        <begin position="256"/>
        <end position="267"/>
    </location>
</feature>
<proteinExistence type="predicted"/>
<evidence type="ECO:0000313" key="2">
    <source>
        <dbReference type="EMBL" id="GMF60755.1"/>
    </source>
</evidence>
<dbReference type="EMBL" id="BSXT01005518">
    <property type="protein sequence ID" value="GMF60755.1"/>
    <property type="molecule type" value="Genomic_DNA"/>
</dbReference>
<gene>
    <name evidence="2" type="ORF">Pfra01_002639700</name>
</gene>
<protein>
    <submittedName>
        <fullName evidence="2">Unnamed protein product</fullName>
    </submittedName>
</protein>
<organism evidence="2 3">
    <name type="scientific">Phytophthora fragariaefolia</name>
    <dbReference type="NCBI Taxonomy" id="1490495"/>
    <lineage>
        <taxon>Eukaryota</taxon>
        <taxon>Sar</taxon>
        <taxon>Stramenopiles</taxon>
        <taxon>Oomycota</taxon>
        <taxon>Peronosporomycetes</taxon>
        <taxon>Peronosporales</taxon>
        <taxon>Peronosporaceae</taxon>
        <taxon>Phytophthora</taxon>
    </lineage>
</organism>
<dbReference type="Proteomes" id="UP001165121">
    <property type="component" value="Unassembled WGS sequence"/>
</dbReference>
<sequence length="307" mass="33349">MVWTRHPSWFAEAGGSGGVGRRYLCVTPLTSLLLLVHVAKQGPEEVEEDAEREAQDLLSALQPLEAEPRQVVARRRRLQRPPLGPEELHHRARPDVASPEQFALVDQPRVLQVEESGQHFGRVVHGPDGHVERVDGVAEAHEGGLGGVIALGEQLRHPLDLRVASRTASVKQRAAGSAGSGWSHTRHGSRSAMLVMVTEVILLAETVRGFVTVTRDETPDSGVTWILKRRSAVPFLVRRDAGAARRIQGPAAQPEDQTHDDQDEASHRPSAGGETGERELPVGSRGGVDKGDRGRCQNAAERLVLRA</sequence>
<name>A0A9W6YD23_9STRA</name>
<accession>A0A9W6YD23</accession>
<comment type="caution">
    <text evidence="2">The sequence shown here is derived from an EMBL/GenBank/DDBJ whole genome shotgun (WGS) entry which is preliminary data.</text>
</comment>
<evidence type="ECO:0000256" key="1">
    <source>
        <dbReference type="SAM" id="MobiDB-lite"/>
    </source>
</evidence>
<reference evidence="2" key="1">
    <citation type="submission" date="2023-04" db="EMBL/GenBank/DDBJ databases">
        <title>Phytophthora fragariaefolia NBRC 109709.</title>
        <authorList>
            <person name="Ichikawa N."/>
            <person name="Sato H."/>
            <person name="Tonouchi N."/>
        </authorList>
    </citation>
    <scope>NUCLEOTIDE SEQUENCE</scope>
    <source>
        <strain evidence="2">NBRC 109709</strain>
    </source>
</reference>